<dbReference type="PROSITE" id="PS51194">
    <property type="entry name" value="HELICASE_CTER"/>
    <property type="match status" value="1"/>
</dbReference>
<dbReference type="EMBL" id="CP002098">
    <property type="protein sequence ID" value="ADM26985.1"/>
    <property type="molecule type" value="Genomic_DNA"/>
</dbReference>
<evidence type="ECO:0000256" key="6">
    <source>
        <dbReference type="ARBA" id="ARBA00023125"/>
    </source>
</evidence>
<dbReference type="AlphaFoldDB" id="E0SPW3"/>
<name>E0SPW3_IGNAA</name>
<dbReference type="HOGENOM" id="CLU_002025_0_0_2"/>
<keyword evidence="1" id="KW-0547">Nucleotide-binding</keyword>
<proteinExistence type="inferred from homology"/>
<evidence type="ECO:0000259" key="11">
    <source>
        <dbReference type="PROSITE" id="PS51194"/>
    </source>
</evidence>
<dbReference type="InterPro" id="IPR017170">
    <property type="entry name" value="Lhr-like"/>
</dbReference>
<dbReference type="Pfam" id="PF00271">
    <property type="entry name" value="Helicase_C"/>
    <property type="match status" value="1"/>
</dbReference>
<dbReference type="Pfam" id="PF19306">
    <property type="entry name" value="WHD_Lhr"/>
    <property type="match status" value="1"/>
</dbReference>
<comment type="similarity">
    <text evidence="9">Belongs to the Lhr helicase family. Lhr-Core subfamily.</text>
</comment>
<keyword evidence="2" id="KW-0227">DNA damage</keyword>
<dbReference type="InterPro" id="IPR011545">
    <property type="entry name" value="DEAD/DEAH_box_helicase_dom"/>
</dbReference>
<dbReference type="GO" id="GO:0006281">
    <property type="term" value="P:DNA repair"/>
    <property type="evidence" value="ECO:0007669"/>
    <property type="project" value="UniProtKB-KW"/>
</dbReference>
<sequence>MSIDRKILLLKDLITKLGYKRLTEIQLQAFPKILLSDNDILISAPTGSGKTEAAVIPSIAKFIDNLAPISILYITPLRALNRDITRRLASIGEILKLYVDVWHGDTSQSNRKKILKSPPNILVTTPESLQVLLVRQEFTDFLKNLKTIIVDELQEIISSERGVELILLLERIDKKLNRHVRRIAISSPLEALDRISRYFFGNHKYEIIIARASSKVYDIDVKMSSTTYENGIFDITDVANVINNIANSNMYRQILVFTNTRVSAEELGFYLASQQSNSMNKIGLHHGSLSRNIRELIEEKFKHGDIKLVVSTSSLELGIDIGTVDLVIQYLSPRQAIKLIQRVGRSGHREDLVSKGIIVVPPIVTELLESIVIARRTRNRILEPLDLHYNSLDVLAHQIIGIAIEYEKINPIEIWNIISSVQPYNNIEIEKIEKIINLLNSIGMLKCSENYCEVTKKGYIYYLTTNMIPDTTHFHAKSIIDDKIIGTLDEDFVVTCNIGDTIVLGGKVWNIANIDLERRIVWLSPPESSESITLPKWVGENIPVYRNVARETCAFIRRFCNCINDKCLDNLYNFYSINNEVRTFLEKYRDKICRIHPSDSQLTVEISYINSLNQTIIGFYHCLGTRASEAFSLLVSAIIKQLLGLSTSYKSHQLGSIILINGILTSESLSAMLKKLIYLAKNEDIIKEILFKEIKNTHIFKWKLIEVARKFGIISKDADASEIKRMFEGLMHIDLVVEETLREILTDNIDIDEVIKYLKSLIGKRIRIIKSLNPSPYLVELSSLGTFGSIIKSSLLPKDVLIELARRRLLERNVKLMCSLCYNIWEINIKDTLSKCSDVFKCYITCPQCGSRAITIVNEEEKPNKIKEILNKIKKGLELKEEERHIVEKHRKIINMIMENGLAFIIALQGRGIGIEYAKKILARSKDLNDLIMNIVEQEKIYLRTSQYWT</sequence>
<evidence type="ECO:0000256" key="2">
    <source>
        <dbReference type="ARBA" id="ARBA00022763"/>
    </source>
</evidence>
<dbReference type="STRING" id="583356.Igag_0134"/>
<dbReference type="Proteomes" id="UP000001304">
    <property type="component" value="Chromosome"/>
</dbReference>
<evidence type="ECO:0000256" key="8">
    <source>
        <dbReference type="ARBA" id="ARBA00023235"/>
    </source>
</evidence>
<keyword evidence="3" id="KW-0378">Hydrolase</keyword>
<accession>E0SPW3</accession>
<dbReference type="InterPro" id="IPR027417">
    <property type="entry name" value="P-loop_NTPase"/>
</dbReference>
<gene>
    <name evidence="12" type="ordered locus">Igag_0134</name>
</gene>
<feature type="domain" description="Helicase ATP-binding" evidence="10">
    <location>
        <begin position="31"/>
        <end position="207"/>
    </location>
</feature>
<reference evidence="12 13" key="1">
    <citation type="journal article" date="2010" name="Stand. Genomic Sci.">
        <title>Complete genome sequence of Ignisphaera aggregans type strain (AQ1.S1).</title>
        <authorList>
            <person name="Goker M."/>
            <person name="Held B."/>
            <person name="Lapidus A."/>
            <person name="Nolan M."/>
            <person name="Spring S."/>
            <person name="Yasawong M."/>
            <person name="Lucas S."/>
            <person name="Glavina Del Rio T."/>
            <person name="Tice H."/>
            <person name="Cheng J.F."/>
            <person name="Goodwin L."/>
            <person name="Tapia R."/>
            <person name="Pitluck S."/>
            <person name="Liolios K."/>
            <person name="Ivanova N."/>
            <person name="Mavromatis K."/>
            <person name="Mikhailova N."/>
            <person name="Pati A."/>
            <person name="Chen A."/>
            <person name="Palaniappan K."/>
            <person name="Brambilla E."/>
            <person name="Land M."/>
            <person name="Hauser L."/>
            <person name="Chang Y.J."/>
            <person name="Jeffries C.D."/>
            <person name="Brettin T."/>
            <person name="Detter J.C."/>
            <person name="Han C."/>
            <person name="Rohde M."/>
            <person name="Sikorski J."/>
            <person name="Woyke T."/>
            <person name="Bristow J."/>
            <person name="Eisen J.A."/>
            <person name="Markowitz V."/>
            <person name="Hugenholtz P."/>
            <person name="Kyrpides N.C."/>
            <person name="Klenk H.P."/>
        </authorList>
    </citation>
    <scope>NUCLEOTIDE SEQUENCE [LARGE SCALE GENOMIC DNA]</scope>
    <source>
        <strain evidence="13">DSM 17230 / JCM 13409 / AQ1.S1</strain>
    </source>
</reference>
<protein>
    <submittedName>
        <fullName evidence="12">DEAD/DEAH box helicase domain protein</fullName>
    </submittedName>
</protein>
<dbReference type="SMART" id="SM00487">
    <property type="entry name" value="DEXDc"/>
    <property type="match status" value="1"/>
</dbReference>
<dbReference type="Gene3D" id="3.40.50.300">
    <property type="entry name" value="P-loop containing nucleotide triphosphate hydrolases"/>
    <property type="match status" value="2"/>
</dbReference>
<organism evidence="12 13">
    <name type="scientific">Ignisphaera aggregans (strain DSM 17230 / JCM 13409 / AQ1.S1)</name>
    <dbReference type="NCBI Taxonomy" id="583356"/>
    <lineage>
        <taxon>Archaea</taxon>
        <taxon>Thermoproteota</taxon>
        <taxon>Thermoprotei</taxon>
        <taxon>Desulfurococcales</taxon>
        <taxon>Desulfurococcaceae</taxon>
        <taxon>Ignisphaera</taxon>
    </lineage>
</organism>
<evidence type="ECO:0000256" key="3">
    <source>
        <dbReference type="ARBA" id="ARBA00022801"/>
    </source>
</evidence>
<keyword evidence="4 12" id="KW-0347">Helicase</keyword>
<dbReference type="SMART" id="SM00490">
    <property type="entry name" value="HELICc"/>
    <property type="match status" value="1"/>
</dbReference>
<evidence type="ECO:0000259" key="10">
    <source>
        <dbReference type="PROSITE" id="PS51192"/>
    </source>
</evidence>
<dbReference type="InterPro" id="IPR052511">
    <property type="entry name" value="ATP-dep_Helicase"/>
</dbReference>
<evidence type="ECO:0000256" key="7">
    <source>
        <dbReference type="ARBA" id="ARBA00023204"/>
    </source>
</evidence>
<dbReference type="GO" id="GO:0004386">
    <property type="term" value="F:helicase activity"/>
    <property type="evidence" value="ECO:0007669"/>
    <property type="project" value="UniProtKB-KW"/>
</dbReference>
<feature type="domain" description="Helicase C-terminal" evidence="11">
    <location>
        <begin position="237"/>
        <end position="393"/>
    </location>
</feature>
<keyword evidence="8" id="KW-0413">Isomerase</keyword>
<dbReference type="InterPro" id="IPR045628">
    <property type="entry name" value="Lhr_WH_dom"/>
</dbReference>
<dbReference type="PANTHER" id="PTHR47962">
    <property type="entry name" value="ATP-DEPENDENT HELICASE LHR-RELATED-RELATED"/>
    <property type="match status" value="1"/>
</dbReference>
<dbReference type="GO" id="GO:0003677">
    <property type="term" value="F:DNA binding"/>
    <property type="evidence" value="ECO:0007669"/>
    <property type="project" value="UniProtKB-KW"/>
</dbReference>
<keyword evidence="5" id="KW-0067">ATP-binding</keyword>
<dbReference type="PROSITE" id="PS51192">
    <property type="entry name" value="HELICASE_ATP_BIND_1"/>
    <property type="match status" value="1"/>
</dbReference>
<keyword evidence="7" id="KW-0234">DNA repair</keyword>
<dbReference type="GO" id="GO:0016887">
    <property type="term" value="F:ATP hydrolysis activity"/>
    <property type="evidence" value="ECO:0007669"/>
    <property type="project" value="TreeGrafter"/>
</dbReference>
<evidence type="ECO:0000313" key="13">
    <source>
        <dbReference type="Proteomes" id="UP000001304"/>
    </source>
</evidence>
<dbReference type="InterPro" id="IPR013701">
    <property type="entry name" value="Lhr-like_DEAD/DEAH_assoc"/>
</dbReference>
<keyword evidence="6" id="KW-0238">DNA-binding</keyword>
<evidence type="ECO:0000256" key="9">
    <source>
        <dbReference type="ARBA" id="ARBA00093467"/>
    </source>
</evidence>
<dbReference type="SUPFAM" id="SSF52540">
    <property type="entry name" value="P-loop containing nucleoside triphosphate hydrolases"/>
    <property type="match status" value="1"/>
</dbReference>
<dbReference type="GO" id="GO:0140097">
    <property type="term" value="F:catalytic activity, acting on DNA"/>
    <property type="evidence" value="ECO:0007669"/>
    <property type="project" value="UniProtKB-ARBA"/>
</dbReference>
<dbReference type="GO" id="GO:0005524">
    <property type="term" value="F:ATP binding"/>
    <property type="evidence" value="ECO:0007669"/>
    <property type="project" value="UniProtKB-KW"/>
</dbReference>
<dbReference type="BioCyc" id="IAGG583356:GHAH-145-MONOMER"/>
<dbReference type="Pfam" id="PF08494">
    <property type="entry name" value="DEAD_assoc"/>
    <property type="match status" value="1"/>
</dbReference>
<evidence type="ECO:0000256" key="1">
    <source>
        <dbReference type="ARBA" id="ARBA00022741"/>
    </source>
</evidence>
<dbReference type="PANTHER" id="PTHR47962:SF5">
    <property type="entry name" value="ATP-DEPENDENT HELICASE LHR-RELATED"/>
    <property type="match status" value="1"/>
</dbReference>
<evidence type="ECO:0000256" key="5">
    <source>
        <dbReference type="ARBA" id="ARBA00022840"/>
    </source>
</evidence>
<keyword evidence="13" id="KW-1185">Reference proteome</keyword>
<evidence type="ECO:0000256" key="4">
    <source>
        <dbReference type="ARBA" id="ARBA00022806"/>
    </source>
</evidence>
<dbReference type="KEGG" id="iag:Igag_0134"/>
<dbReference type="InterPro" id="IPR001650">
    <property type="entry name" value="Helicase_C-like"/>
</dbReference>
<dbReference type="InterPro" id="IPR014001">
    <property type="entry name" value="Helicase_ATP-bd"/>
</dbReference>
<evidence type="ECO:0000313" key="12">
    <source>
        <dbReference type="EMBL" id="ADM26985.1"/>
    </source>
</evidence>
<dbReference type="PIRSF" id="PIRSF037307">
    <property type="entry name" value="Lhr-like_helic_prd"/>
    <property type="match status" value="1"/>
</dbReference>
<dbReference type="Pfam" id="PF00270">
    <property type="entry name" value="DEAD"/>
    <property type="match status" value="1"/>
</dbReference>